<reference evidence="1" key="1">
    <citation type="submission" date="2017-05" db="UniProtKB">
        <authorList>
            <consortium name="EnsemblMetazoa"/>
        </authorList>
    </citation>
    <scope>IDENTIFICATION</scope>
</reference>
<evidence type="ECO:0000313" key="1">
    <source>
        <dbReference type="EnsemblMetazoa" id="Aqu2.1.25834_001"/>
    </source>
</evidence>
<dbReference type="AlphaFoldDB" id="A0A1X7UD05"/>
<accession>A0A1X7UD05</accession>
<proteinExistence type="predicted"/>
<sequence>MLETANDQDLEVLSAYTIRNLDSKMATGSDISQYKLMNVKEAHIDNRQEHLDLLCFPTLFPFGQYGEHHPRQSYPAQTLSLSEYIKSRLLNKDSQFHRYHSYCLHYYELKVNRP</sequence>
<dbReference type="EnsemblMetazoa" id="Aqu2.1.25834_001">
    <property type="protein sequence ID" value="Aqu2.1.25834_001"/>
    <property type="gene ID" value="Aqu2.1.25834"/>
</dbReference>
<dbReference type="InParanoid" id="A0A1X7UD05"/>
<name>A0A1X7UD05_AMPQE</name>
<evidence type="ECO:0008006" key="2">
    <source>
        <dbReference type="Google" id="ProtNLM"/>
    </source>
</evidence>
<protein>
    <recommendedName>
        <fullName evidence="2">Helitron helicase-like domain-containing protein</fullName>
    </recommendedName>
</protein>
<organism evidence="1">
    <name type="scientific">Amphimedon queenslandica</name>
    <name type="common">Sponge</name>
    <dbReference type="NCBI Taxonomy" id="400682"/>
    <lineage>
        <taxon>Eukaryota</taxon>
        <taxon>Metazoa</taxon>
        <taxon>Porifera</taxon>
        <taxon>Demospongiae</taxon>
        <taxon>Heteroscleromorpha</taxon>
        <taxon>Haplosclerida</taxon>
        <taxon>Niphatidae</taxon>
        <taxon>Amphimedon</taxon>
    </lineage>
</organism>